<proteinExistence type="predicted"/>
<dbReference type="EMBL" id="VRMN01000003">
    <property type="protein sequence ID" value="KAA8496005.1"/>
    <property type="molecule type" value="Genomic_DNA"/>
</dbReference>
<dbReference type="Proteomes" id="UP000324585">
    <property type="component" value="Unassembled WGS sequence"/>
</dbReference>
<name>A0A5J4YXW6_PORPP</name>
<evidence type="ECO:0000256" key="1">
    <source>
        <dbReference type="SAM" id="MobiDB-lite"/>
    </source>
</evidence>
<keyword evidence="3" id="KW-1185">Reference proteome</keyword>
<reference evidence="3" key="1">
    <citation type="journal article" date="2019" name="Nat. Commun.">
        <title>Expansion of phycobilisome linker gene families in mesophilic red algae.</title>
        <authorList>
            <person name="Lee J."/>
            <person name="Kim D."/>
            <person name="Bhattacharya D."/>
            <person name="Yoon H.S."/>
        </authorList>
    </citation>
    <scope>NUCLEOTIDE SEQUENCE [LARGE SCALE GENOMIC DNA]</scope>
    <source>
        <strain evidence="3">CCMP 1328</strain>
    </source>
</reference>
<comment type="caution">
    <text evidence="2">The sequence shown here is derived from an EMBL/GenBank/DDBJ whole genome shotgun (WGS) entry which is preliminary data.</text>
</comment>
<feature type="region of interest" description="Disordered" evidence="1">
    <location>
        <begin position="113"/>
        <end position="152"/>
    </location>
</feature>
<dbReference type="AlphaFoldDB" id="A0A5J4YXW6"/>
<protein>
    <submittedName>
        <fullName evidence="2">Uncharacterized protein</fullName>
    </submittedName>
</protein>
<evidence type="ECO:0000313" key="2">
    <source>
        <dbReference type="EMBL" id="KAA8496005.1"/>
    </source>
</evidence>
<organism evidence="2 3">
    <name type="scientific">Porphyridium purpureum</name>
    <name type="common">Red alga</name>
    <name type="synonym">Porphyridium cruentum</name>
    <dbReference type="NCBI Taxonomy" id="35688"/>
    <lineage>
        <taxon>Eukaryota</taxon>
        <taxon>Rhodophyta</taxon>
        <taxon>Bangiophyceae</taxon>
        <taxon>Porphyridiales</taxon>
        <taxon>Porphyridiaceae</taxon>
        <taxon>Porphyridium</taxon>
    </lineage>
</organism>
<evidence type="ECO:0000313" key="3">
    <source>
        <dbReference type="Proteomes" id="UP000324585"/>
    </source>
</evidence>
<gene>
    <name evidence="2" type="ORF">FVE85_2160</name>
</gene>
<accession>A0A5J4YXW6</accession>
<sequence>MVLKESDMVGEIAREFTALSVLDGEAKPNGRANPVPRPHVGLAVVVPPKDNEKGTFVLRCVLCEGRCIGGLSRRNCLSSKQAHNATRWIAHLVERCEACPWEVKMALWRSSNSETLQKPKRTAKGEHLETTSPLRGAPGKTMNKKAATNQPVGTDTEEKIISLFRDACERNFRRAGDGGSPSRCAADELDLHKAALFIANATKRRIPDVKALVDEADVDDAKCIDEDKLVYVIRQLCVSG</sequence>